<reference evidence="1 2" key="1">
    <citation type="journal article" date="2019" name="Int. J. Syst. Evol. Microbiol.">
        <title>The Global Catalogue of Microorganisms (GCM) 10K type strain sequencing project: providing services to taxonomists for standard genome sequencing and annotation.</title>
        <authorList>
            <consortium name="The Broad Institute Genomics Platform"/>
            <consortium name="The Broad Institute Genome Sequencing Center for Infectious Disease"/>
            <person name="Wu L."/>
            <person name="Ma J."/>
        </authorList>
    </citation>
    <scope>NUCLEOTIDE SEQUENCE [LARGE SCALE GENOMIC DNA]</scope>
    <source>
        <strain evidence="1 2">JCM 11813</strain>
    </source>
</reference>
<organism evidence="1 2">
    <name type="scientific">Nocardioides aquiterrae</name>
    <dbReference type="NCBI Taxonomy" id="203799"/>
    <lineage>
        <taxon>Bacteria</taxon>
        <taxon>Bacillati</taxon>
        <taxon>Actinomycetota</taxon>
        <taxon>Actinomycetes</taxon>
        <taxon>Propionibacteriales</taxon>
        <taxon>Nocardioidaceae</taxon>
        <taxon>Nocardioides</taxon>
    </lineage>
</organism>
<evidence type="ECO:0000313" key="1">
    <source>
        <dbReference type="EMBL" id="GAA1162156.1"/>
    </source>
</evidence>
<dbReference type="EMBL" id="BAAAJE010000030">
    <property type="protein sequence ID" value="GAA1162156.1"/>
    <property type="molecule type" value="Genomic_DNA"/>
</dbReference>
<keyword evidence="2" id="KW-1185">Reference proteome</keyword>
<proteinExistence type="predicted"/>
<sequence length="445" mass="45646">MADLGYLAAFGISAAIGLAGAVGPQAVGAAPEPAVCRGQSATIVGEPGQPVVGTDGPDVIVSNGAVSIDARAGDDVVCTTNTTNTATGPDQVDVYVGAGAGDDVIDRSGDLDPQVFGSIEPGNGDDVVIGAVGADNVDLGFGRGSPGDDQISTGDGHDWLRVHDPAESHDEIDLGPGADHLLVDAVAVGLWSLDMTTSEAPSRPRTVNATGAEDIQFRAEISGRTRLAFVGSDLDERLLVAPQGLVRSVDMGGGDDVLRLSGVHVRRPVAVVHAGGPLDGGPLDGGPGTDLLRVQAYREQVRFDLADERFDYSFTNDGSPQNRIPGWEDLDVAAESARISGDAGDNTITWHGCPGVVRGRAGDDVLRWDGASTRCARTKVYGNAGDDRLTGGDRTDDVLVGGPGTDSADGFGGRDTCSAEVTTRCEVVLRHHATLAAANTRRAAA</sequence>
<dbReference type="Gene3D" id="2.150.10.10">
    <property type="entry name" value="Serralysin-like metalloprotease, C-terminal"/>
    <property type="match status" value="1"/>
</dbReference>
<dbReference type="SUPFAM" id="SSF51120">
    <property type="entry name" value="beta-Roll"/>
    <property type="match status" value="2"/>
</dbReference>
<evidence type="ECO:0008006" key="3">
    <source>
        <dbReference type="Google" id="ProtNLM"/>
    </source>
</evidence>
<protein>
    <recommendedName>
        <fullName evidence="3">Calcium-binding protein</fullName>
    </recommendedName>
</protein>
<name>A0ABN1UQA0_9ACTN</name>
<dbReference type="Proteomes" id="UP001499979">
    <property type="component" value="Unassembled WGS sequence"/>
</dbReference>
<accession>A0ABN1UQA0</accession>
<comment type="caution">
    <text evidence="1">The sequence shown here is derived from an EMBL/GenBank/DDBJ whole genome shotgun (WGS) entry which is preliminary data.</text>
</comment>
<dbReference type="RefSeq" id="WP_343910477.1">
    <property type="nucleotide sequence ID" value="NZ_BAAAJE010000030.1"/>
</dbReference>
<dbReference type="Pfam" id="PF00353">
    <property type="entry name" value="HemolysinCabind"/>
    <property type="match status" value="3"/>
</dbReference>
<evidence type="ECO:0000313" key="2">
    <source>
        <dbReference type="Proteomes" id="UP001499979"/>
    </source>
</evidence>
<gene>
    <name evidence="1" type="ORF">GCM10009606_45100</name>
</gene>
<dbReference type="InterPro" id="IPR001343">
    <property type="entry name" value="Hemolysn_Ca-bd"/>
</dbReference>
<dbReference type="InterPro" id="IPR011049">
    <property type="entry name" value="Serralysin-like_metalloprot_C"/>
</dbReference>
<dbReference type="Gene3D" id="2.160.20.160">
    <property type="match status" value="1"/>
</dbReference>